<evidence type="ECO:0000313" key="9">
    <source>
        <dbReference type="EMBL" id="SEB47586.1"/>
    </source>
</evidence>
<gene>
    <name evidence="9" type="ORF">SAMN04489806_0777</name>
</gene>
<evidence type="ECO:0000256" key="6">
    <source>
        <dbReference type="SAM" id="MobiDB-lite"/>
    </source>
</evidence>
<evidence type="ECO:0000256" key="7">
    <source>
        <dbReference type="SAM" id="Phobius"/>
    </source>
</evidence>
<dbReference type="EMBL" id="FNRY01000001">
    <property type="protein sequence ID" value="SEB47586.1"/>
    <property type="molecule type" value="Genomic_DNA"/>
</dbReference>
<dbReference type="InterPro" id="IPR027379">
    <property type="entry name" value="CLS_N"/>
</dbReference>
<sequence length="143" mass="16107">MARLLFILIPLIVAVTIYTVVDCAMIDARRVRGLSKPVWLVLILLLPVIGLVLWYMIGRGHASLARDLAPDDDPSFLGELRHDVMQDDRIRQLEAELAALDDETDIIRPRDEKKKPRTNPAPDVDEGHENEPGHRTDPNSKDA</sequence>
<feature type="compositionally biased region" description="Basic and acidic residues" evidence="6">
    <location>
        <begin position="125"/>
        <end position="143"/>
    </location>
</feature>
<organism evidence="9 10">
    <name type="scientific">Paramicrobacterium humi</name>
    <dbReference type="NCBI Taxonomy" id="640635"/>
    <lineage>
        <taxon>Bacteria</taxon>
        <taxon>Bacillati</taxon>
        <taxon>Actinomycetota</taxon>
        <taxon>Actinomycetes</taxon>
        <taxon>Micrococcales</taxon>
        <taxon>Microbacteriaceae</taxon>
        <taxon>Paramicrobacterium</taxon>
    </lineage>
</organism>
<evidence type="ECO:0000256" key="1">
    <source>
        <dbReference type="ARBA" id="ARBA00004651"/>
    </source>
</evidence>
<evidence type="ECO:0000256" key="2">
    <source>
        <dbReference type="ARBA" id="ARBA00022475"/>
    </source>
</evidence>
<proteinExistence type="predicted"/>
<evidence type="ECO:0000256" key="3">
    <source>
        <dbReference type="ARBA" id="ARBA00022692"/>
    </source>
</evidence>
<keyword evidence="2" id="KW-1003">Cell membrane</keyword>
<dbReference type="GO" id="GO:0005886">
    <property type="term" value="C:plasma membrane"/>
    <property type="evidence" value="ECO:0007669"/>
    <property type="project" value="UniProtKB-SubCell"/>
</dbReference>
<dbReference type="Proteomes" id="UP000199183">
    <property type="component" value="Unassembled WGS sequence"/>
</dbReference>
<accession>A0A1H4JNW6</accession>
<keyword evidence="5 7" id="KW-0472">Membrane</keyword>
<comment type="subcellular location">
    <subcellularLocation>
        <location evidence="1">Cell membrane</location>
        <topology evidence="1">Multi-pass membrane protein</topology>
    </subcellularLocation>
</comment>
<dbReference type="OrthoDB" id="3298527at2"/>
<evidence type="ECO:0000256" key="5">
    <source>
        <dbReference type="ARBA" id="ARBA00023136"/>
    </source>
</evidence>
<keyword evidence="4 7" id="KW-1133">Transmembrane helix</keyword>
<dbReference type="Pfam" id="PF13396">
    <property type="entry name" value="PLDc_N"/>
    <property type="match status" value="1"/>
</dbReference>
<feature type="domain" description="Cardiolipin synthase N-terminal" evidence="8">
    <location>
        <begin position="14"/>
        <end position="59"/>
    </location>
</feature>
<dbReference type="RefSeq" id="WP_091180053.1">
    <property type="nucleotide sequence ID" value="NZ_FNRY01000001.1"/>
</dbReference>
<reference evidence="9 10" key="1">
    <citation type="submission" date="2016-10" db="EMBL/GenBank/DDBJ databases">
        <authorList>
            <person name="de Groot N.N."/>
        </authorList>
    </citation>
    <scope>NUCLEOTIDE SEQUENCE [LARGE SCALE GENOMIC DNA]</scope>
    <source>
        <strain evidence="9 10">DSM 21799</strain>
    </source>
</reference>
<evidence type="ECO:0000256" key="4">
    <source>
        <dbReference type="ARBA" id="ARBA00022989"/>
    </source>
</evidence>
<evidence type="ECO:0000313" key="10">
    <source>
        <dbReference type="Proteomes" id="UP000199183"/>
    </source>
</evidence>
<keyword evidence="3 7" id="KW-0812">Transmembrane</keyword>
<feature type="region of interest" description="Disordered" evidence="6">
    <location>
        <begin position="102"/>
        <end position="143"/>
    </location>
</feature>
<dbReference type="AlphaFoldDB" id="A0A1H4JNW6"/>
<feature type="compositionally biased region" description="Basic and acidic residues" evidence="6">
    <location>
        <begin position="105"/>
        <end position="114"/>
    </location>
</feature>
<name>A0A1H4JNW6_9MICO</name>
<protein>
    <submittedName>
        <fullName evidence="9">Phospholipase_D-nuclease N-terminal</fullName>
    </submittedName>
</protein>
<feature type="transmembrane region" description="Helical" evidence="7">
    <location>
        <begin position="39"/>
        <end position="57"/>
    </location>
</feature>
<dbReference type="STRING" id="640635.SAMN04489806_0777"/>
<keyword evidence="10" id="KW-1185">Reference proteome</keyword>
<evidence type="ECO:0000259" key="8">
    <source>
        <dbReference type="Pfam" id="PF13396"/>
    </source>
</evidence>